<protein>
    <submittedName>
        <fullName evidence="3">Methyltransferase domain-containing protein</fullName>
    </submittedName>
</protein>
<keyword evidence="4" id="KW-1185">Reference proteome</keyword>
<sequence length="291" mass="33278">MESITLNHQENSRENTIEMVDFYNEATEDYAFRSKDLNMHFGYYRPFLNNPFRRNTMLNEMNHQVLKRLNLPKNKASLVDLGCGVGGTMRYALKKIKGITTFGVTLSPFQVQKGNALLKHLKGSILLENYNHTSFKSNTFDGALAIESFCHSGHDKHSFKEAYRILKPNGRFVIADAFLKKETSKLCYGSKYAYKKLCSHWSLERLASIETVKKDLTNLGFKNIKVEDVSFRVAPSVLHVPFAITGFILKKIFTLQSLKRESLHNLKGSFYALLSGLHMKSFGYYLISCTK</sequence>
<evidence type="ECO:0000256" key="1">
    <source>
        <dbReference type="ARBA" id="ARBA00022679"/>
    </source>
</evidence>
<reference evidence="3" key="1">
    <citation type="submission" date="2022-11" db="EMBL/GenBank/DDBJ databases">
        <title>Lacinutrix neustonica HL-RS19T sp. nov., isolated from the surface microlayer sample of brackish Lake Shihwa.</title>
        <authorList>
            <person name="Choi J.Y."/>
            <person name="Hwang C.Y."/>
        </authorList>
    </citation>
    <scope>NUCLEOTIDE SEQUENCE</scope>
    <source>
        <strain evidence="3">HL-RS19</strain>
    </source>
</reference>
<dbReference type="EMBL" id="CP113088">
    <property type="protein sequence ID" value="WAC03616.1"/>
    <property type="molecule type" value="Genomic_DNA"/>
</dbReference>
<dbReference type="InterPro" id="IPR050447">
    <property type="entry name" value="Erg6_SMT_methyltransf"/>
</dbReference>
<dbReference type="RefSeq" id="WP_267678251.1">
    <property type="nucleotide sequence ID" value="NZ_CP113088.1"/>
</dbReference>
<feature type="domain" description="Methyltransferase type 11" evidence="2">
    <location>
        <begin position="79"/>
        <end position="174"/>
    </location>
</feature>
<dbReference type="Proteomes" id="UP001164705">
    <property type="component" value="Chromosome"/>
</dbReference>
<dbReference type="InterPro" id="IPR013216">
    <property type="entry name" value="Methyltransf_11"/>
</dbReference>
<proteinExistence type="predicted"/>
<name>A0A9E8MZ03_9FLAO</name>
<dbReference type="Gene3D" id="3.40.50.150">
    <property type="entry name" value="Vaccinia Virus protein VP39"/>
    <property type="match status" value="1"/>
</dbReference>
<keyword evidence="3" id="KW-0489">Methyltransferase</keyword>
<accession>A0A9E8MZ03</accession>
<evidence type="ECO:0000313" key="4">
    <source>
        <dbReference type="Proteomes" id="UP001164705"/>
    </source>
</evidence>
<dbReference type="KEGG" id="lnu:N7U66_09200"/>
<dbReference type="Pfam" id="PF08241">
    <property type="entry name" value="Methyltransf_11"/>
    <property type="match status" value="1"/>
</dbReference>
<dbReference type="AlphaFoldDB" id="A0A9E8MZ03"/>
<dbReference type="SUPFAM" id="SSF53335">
    <property type="entry name" value="S-adenosyl-L-methionine-dependent methyltransferases"/>
    <property type="match status" value="1"/>
</dbReference>
<dbReference type="InterPro" id="IPR029063">
    <property type="entry name" value="SAM-dependent_MTases_sf"/>
</dbReference>
<evidence type="ECO:0000259" key="2">
    <source>
        <dbReference type="Pfam" id="PF08241"/>
    </source>
</evidence>
<organism evidence="3 4">
    <name type="scientific">Lacinutrix neustonica</name>
    <dbReference type="NCBI Taxonomy" id="2980107"/>
    <lineage>
        <taxon>Bacteria</taxon>
        <taxon>Pseudomonadati</taxon>
        <taxon>Bacteroidota</taxon>
        <taxon>Flavobacteriia</taxon>
        <taxon>Flavobacteriales</taxon>
        <taxon>Flavobacteriaceae</taxon>
        <taxon>Lacinutrix</taxon>
    </lineage>
</organism>
<gene>
    <name evidence="3" type="ORF">N7U66_09200</name>
</gene>
<dbReference type="GO" id="GO:0008757">
    <property type="term" value="F:S-adenosylmethionine-dependent methyltransferase activity"/>
    <property type="evidence" value="ECO:0007669"/>
    <property type="project" value="InterPro"/>
</dbReference>
<evidence type="ECO:0000313" key="3">
    <source>
        <dbReference type="EMBL" id="WAC03616.1"/>
    </source>
</evidence>
<keyword evidence="1" id="KW-0808">Transferase</keyword>
<dbReference type="GO" id="GO:0032259">
    <property type="term" value="P:methylation"/>
    <property type="evidence" value="ECO:0007669"/>
    <property type="project" value="UniProtKB-KW"/>
</dbReference>
<dbReference type="PANTHER" id="PTHR44068:SF11">
    <property type="entry name" value="GERANYL DIPHOSPHATE 2-C-METHYLTRANSFERASE"/>
    <property type="match status" value="1"/>
</dbReference>
<dbReference type="CDD" id="cd02440">
    <property type="entry name" value="AdoMet_MTases"/>
    <property type="match status" value="1"/>
</dbReference>
<dbReference type="PANTHER" id="PTHR44068">
    <property type="entry name" value="ZGC:194242"/>
    <property type="match status" value="1"/>
</dbReference>